<dbReference type="AlphaFoldDB" id="A0A2P5K7Y2"/>
<name>A0A2P5K7Y2_9BURK</name>
<organism evidence="2 3">
    <name type="scientific">Mycetohabitans endofungorum</name>
    <dbReference type="NCBI Taxonomy" id="417203"/>
    <lineage>
        <taxon>Bacteria</taxon>
        <taxon>Pseudomonadati</taxon>
        <taxon>Pseudomonadota</taxon>
        <taxon>Betaproteobacteria</taxon>
        <taxon>Burkholderiales</taxon>
        <taxon>Burkholderiaceae</taxon>
        <taxon>Mycetohabitans</taxon>
    </lineage>
</organism>
<protein>
    <submittedName>
        <fullName evidence="2">Uncharacterized protein</fullName>
    </submittedName>
</protein>
<keyword evidence="3" id="KW-1185">Reference proteome</keyword>
<gene>
    <name evidence="2" type="ORF">B0O95_11387</name>
</gene>
<evidence type="ECO:0000256" key="1">
    <source>
        <dbReference type="SAM" id="MobiDB-lite"/>
    </source>
</evidence>
<dbReference type="EMBL" id="PRDW01000013">
    <property type="protein sequence ID" value="PPB82814.1"/>
    <property type="molecule type" value="Genomic_DNA"/>
</dbReference>
<comment type="caution">
    <text evidence="2">The sequence shown here is derived from an EMBL/GenBank/DDBJ whole genome shotgun (WGS) entry which is preliminary data.</text>
</comment>
<proteinExistence type="predicted"/>
<accession>A0A2P5K7Y2</accession>
<reference evidence="2 3" key="1">
    <citation type="submission" date="2018-01" db="EMBL/GenBank/DDBJ databases">
        <title>Genomic Encyclopedia of Type Strains, Phase III (KMG-III): the genomes of soil and plant-associated and newly described type strains.</title>
        <authorList>
            <person name="Whitman W."/>
        </authorList>
    </citation>
    <scope>NUCLEOTIDE SEQUENCE [LARGE SCALE GENOMIC DNA]</scope>
    <source>
        <strain evidence="2 3">HKI456</strain>
    </source>
</reference>
<sequence>MSAAGGDQPDAFCAVVRRAAPQRDDEVTTFSLEQVDTVVDIDVGRIGFGTRKDHGLKPSLTEVACDDLGDPHLVQAGIRYDKRLFRAERLGSSTGFACTTRSDEGHAGNEKAVGTISDV</sequence>
<evidence type="ECO:0000313" key="3">
    <source>
        <dbReference type="Proteomes" id="UP000243096"/>
    </source>
</evidence>
<evidence type="ECO:0000313" key="2">
    <source>
        <dbReference type="EMBL" id="PPB82814.1"/>
    </source>
</evidence>
<feature type="region of interest" description="Disordered" evidence="1">
    <location>
        <begin position="100"/>
        <end position="119"/>
    </location>
</feature>
<dbReference type="Proteomes" id="UP000243096">
    <property type="component" value="Unassembled WGS sequence"/>
</dbReference>